<proteinExistence type="predicted"/>
<evidence type="ECO:0000313" key="2">
    <source>
        <dbReference type="EMBL" id="CAD2168213.1"/>
    </source>
</evidence>
<gene>
    <name evidence="2" type="ORF">MENT_LOCUS19561</name>
</gene>
<comment type="caution">
    <text evidence="2">The sequence shown here is derived from an EMBL/GenBank/DDBJ whole genome shotgun (WGS) entry which is preliminary data.</text>
</comment>
<feature type="region of interest" description="Disordered" evidence="1">
    <location>
        <begin position="85"/>
        <end position="106"/>
    </location>
</feature>
<accession>A0A6V7UZU2</accession>
<dbReference type="EMBL" id="CAJEWN010000137">
    <property type="protein sequence ID" value="CAD2168213.1"/>
    <property type="molecule type" value="Genomic_DNA"/>
</dbReference>
<organism evidence="2 3">
    <name type="scientific">Meloidogyne enterolobii</name>
    <name type="common">Root-knot nematode worm</name>
    <name type="synonym">Meloidogyne mayaguensis</name>
    <dbReference type="NCBI Taxonomy" id="390850"/>
    <lineage>
        <taxon>Eukaryota</taxon>
        <taxon>Metazoa</taxon>
        <taxon>Ecdysozoa</taxon>
        <taxon>Nematoda</taxon>
        <taxon>Chromadorea</taxon>
        <taxon>Rhabditida</taxon>
        <taxon>Tylenchina</taxon>
        <taxon>Tylenchomorpha</taxon>
        <taxon>Tylenchoidea</taxon>
        <taxon>Meloidogynidae</taxon>
        <taxon>Meloidogyninae</taxon>
        <taxon>Meloidogyne</taxon>
    </lineage>
</organism>
<sequence length="106" mass="11371">MNGQHHHAHSNLLEYDPVFGLSTQQQLTAASLDVGGTLATLTAFSASSVANSPMDYTVIAGEFAWKGKGRFLFLMALTNGKHGGGLEEYGKEVGKEEDGKREIENS</sequence>
<evidence type="ECO:0000313" key="3">
    <source>
        <dbReference type="Proteomes" id="UP000580250"/>
    </source>
</evidence>
<reference evidence="2 3" key="1">
    <citation type="submission" date="2020-08" db="EMBL/GenBank/DDBJ databases">
        <authorList>
            <person name="Koutsovoulos G."/>
            <person name="Danchin GJ E."/>
        </authorList>
    </citation>
    <scope>NUCLEOTIDE SEQUENCE [LARGE SCALE GENOMIC DNA]</scope>
</reference>
<protein>
    <submittedName>
        <fullName evidence="2">Uncharacterized protein</fullName>
    </submittedName>
</protein>
<dbReference type="Proteomes" id="UP000580250">
    <property type="component" value="Unassembled WGS sequence"/>
</dbReference>
<dbReference type="AlphaFoldDB" id="A0A6V7UZU2"/>
<name>A0A6V7UZU2_MELEN</name>
<evidence type="ECO:0000256" key="1">
    <source>
        <dbReference type="SAM" id="MobiDB-lite"/>
    </source>
</evidence>